<accession>A0ACC3DBR3</accession>
<organism evidence="1 2">
    <name type="scientific">Coniosporium uncinatum</name>
    <dbReference type="NCBI Taxonomy" id="93489"/>
    <lineage>
        <taxon>Eukaryota</taxon>
        <taxon>Fungi</taxon>
        <taxon>Dikarya</taxon>
        <taxon>Ascomycota</taxon>
        <taxon>Pezizomycotina</taxon>
        <taxon>Dothideomycetes</taxon>
        <taxon>Dothideomycetes incertae sedis</taxon>
        <taxon>Coniosporium</taxon>
    </lineage>
</organism>
<evidence type="ECO:0000313" key="1">
    <source>
        <dbReference type="EMBL" id="KAK3064982.1"/>
    </source>
</evidence>
<name>A0ACC3DBR3_9PEZI</name>
<reference evidence="1" key="1">
    <citation type="submission" date="2024-09" db="EMBL/GenBank/DDBJ databases">
        <title>Black Yeasts Isolated from many extreme environments.</title>
        <authorList>
            <person name="Coleine C."/>
            <person name="Stajich J.E."/>
            <person name="Selbmann L."/>
        </authorList>
    </citation>
    <scope>NUCLEOTIDE SEQUENCE</scope>
    <source>
        <strain evidence="1">CCFEE 5737</strain>
    </source>
</reference>
<comment type="caution">
    <text evidence="1">The sequence shown here is derived from an EMBL/GenBank/DDBJ whole genome shotgun (WGS) entry which is preliminary data.</text>
</comment>
<gene>
    <name evidence="1" type="ORF">LTS18_015077</name>
</gene>
<keyword evidence="2" id="KW-1185">Reference proteome</keyword>
<sequence>MFSLNGNSSSLTEVASVAPGRTKLMAVVYNVGREDLIISTDQPTFVLHAYKINDLESIPSTETTVLGDWSALCTWKADSGDQCFFLFGKKQAKQFLIRRRRAFEIVEIQTFPVPFEASSCAVSLSAGRMYIGADDDSNVYLFELAESTANPMMNVVGGVNDGVTGLAIYVGAEQDYLLVAETDVIAVYTRYLELLGTMELSGAQEIEI</sequence>
<dbReference type="EMBL" id="JAWDJW010006383">
    <property type="protein sequence ID" value="KAK3064982.1"/>
    <property type="molecule type" value="Genomic_DNA"/>
</dbReference>
<dbReference type="Proteomes" id="UP001186974">
    <property type="component" value="Unassembled WGS sequence"/>
</dbReference>
<proteinExistence type="predicted"/>
<protein>
    <submittedName>
        <fullName evidence="1">Uncharacterized protein</fullName>
    </submittedName>
</protein>
<evidence type="ECO:0000313" key="2">
    <source>
        <dbReference type="Proteomes" id="UP001186974"/>
    </source>
</evidence>